<dbReference type="EMBL" id="MU004182">
    <property type="protein sequence ID" value="KAF2501219.1"/>
    <property type="molecule type" value="Genomic_DNA"/>
</dbReference>
<evidence type="ECO:0000313" key="2">
    <source>
        <dbReference type="EMBL" id="KAF2501219.1"/>
    </source>
</evidence>
<proteinExistence type="predicted"/>
<organism evidence="2 3">
    <name type="scientific">Lophium mytilinum</name>
    <dbReference type="NCBI Taxonomy" id="390894"/>
    <lineage>
        <taxon>Eukaryota</taxon>
        <taxon>Fungi</taxon>
        <taxon>Dikarya</taxon>
        <taxon>Ascomycota</taxon>
        <taxon>Pezizomycotina</taxon>
        <taxon>Dothideomycetes</taxon>
        <taxon>Pleosporomycetidae</taxon>
        <taxon>Mytilinidiales</taxon>
        <taxon>Mytilinidiaceae</taxon>
        <taxon>Lophium</taxon>
    </lineage>
</organism>
<sequence length="173" mass="19531">MDDIRLSQQHKAAPSWVYPLLEIQGLETLCITWITNVTLNERAMRAAKMMRRSMLTNGDTMSKEGIRLRLDHYLAWINDGHRVQGCTAFLEIKADRHGNTLLTKVGARRGPKDPWNRSEDADLISNVEGLEVPSQEGLHFEPTEPDPSYTESDCGDRDTLNSVHGISDDEPDD</sequence>
<evidence type="ECO:0000256" key="1">
    <source>
        <dbReference type="SAM" id="MobiDB-lite"/>
    </source>
</evidence>
<dbReference type="Proteomes" id="UP000799750">
    <property type="component" value="Unassembled WGS sequence"/>
</dbReference>
<accession>A0A6A6R9A3</accession>
<feature type="region of interest" description="Disordered" evidence="1">
    <location>
        <begin position="129"/>
        <end position="173"/>
    </location>
</feature>
<gene>
    <name evidence="2" type="ORF">BU16DRAFT_533920</name>
</gene>
<evidence type="ECO:0000313" key="3">
    <source>
        <dbReference type="Proteomes" id="UP000799750"/>
    </source>
</evidence>
<dbReference type="AlphaFoldDB" id="A0A6A6R9A3"/>
<reference evidence="2" key="1">
    <citation type="journal article" date="2020" name="Stud. Mycol.">
        <title>101 Dothideomycetes genomes: a test case for predicting lifestyles and emergence of pathogens.</title>
        <authorList>
            <person name="Haridas S."/>
            <person name="Albert R."/>
            <person name="Binder M."/>
            <person name="Bloem J."/>
            <person name="Labutti K."/>
            <person name="Salamov A."/>
            <person name="Andreopoulos B."/>
            <person name="Baker S."/>
            <person name="Barry K."/>
            <person name="Bills G."/>
            <person name="Bluhm B."/>
            <person name="Cannon C."/>
            <person name="Castanera R."/>
            <person name="Culley D."/>
            <person name="Daum C."/>
            <person name="Ezra D."/>
            <person name="Gonzalez J."/>
            <person name="Henrissat B."/>
            <person name="Kuo A."/>
            <person name="Liang C."/>
            <person name="Lipzen A."/>
            <person name="Lutzoni F."/>
            <person name="Magnuson J."/>
            <person name="Mondo S."/>
            <person name="Nolan M."/>
            <person name="Ohm R."/>
            <person name="Pangilinan J."/>
            <person name="Park H.-J."/>
            <person name="Ramirez L."/>
            <person name="Alfaro M."/>
            <person name="Sun H."/>
            <person name="Tritt A."/>
            <person name="Yoshinaga Y."/>
            <person name="Zwiers L.-H."/>
            <person name="Turgeon B."/>
            <person name="Goodwin S."/>
            <person name="Spatafora J."/>
            <person name="Crous P."/>
            <person name="Grigoriev I."/>
        </authorList>
    </citation>
    <scope>NUCLEOTIDE SEQUENCE</scope>
    <source>
        <strain evidence="2">CBS 269.34</strain>
    </source>
</reference>
<name>A0A6A6R9A3_9PEZI</name>
<keyword evidence="3" id="KW-1185">Reference proteome</keyword>
<protein>
    <submittedName>
        <fullName evidence="2">Uncharacterized protein</fullName>
    </submittedName>
</protein>